<reference evidence="3 4" key="1">
    <citation type="submission" date="2016-01" db="EMBL/GenBank/DDBJ databases">
        <title>The new phylogeny of the genus Mycobacterium.</title>
        <authorList>
            <person name="Tarcisio F."/>
            <person name="Conor M."/>
            <person name="Antonella G."/>
            <person name="Elisabetta G."/>
            <person name="Giulia F.S."/>
            <person name="Sara T."/>
            <person name="Anna F."/>
            <person name="Clotilde B."/>
            <person name="Roberto B."/>
            <person name="Veronica D.S."/>
            <person name="Fabio R."/>
            <person name="Monica P."/>
            <person name="Olivier J."/>
            <person name="Enrico T."/>
            <person name="Nicola S."/>
        </authorList>
    </citation>
    <scope>NUCLEOTIDE SEQUENCE [LARGE SCALE GENOMIC DNA]</scope>
    <source>
        <strain evidence="3 4">DSM 44616</strain>
    </source>
</reference>
<keyword evidence="4" id="KW-1185">Reference proteome</keyword>
<gene>
    <name evidence="3" type="ORF">AWC23_26590</name>
</gene>
<dbReference type="SUPFAM" id="SSF51445">
    <property type="entry name" value="(Trans)glycosidases"/>
    <property type="match status" value="1"/>
</dbReference>
<dbReference type="InterPro" id="IPR008965">
    <property type="entry name" value="CBM2/CBM3_carb-bd_dom_sf"/>
</dbReference>
<sequence>MAAAADLVGVRSQLSAAYSASGATTGMAAAASDEVSVAIAALFGAYAEDYQALGARAEAFFDQFVQTLSASARWYEVAEAAAAERLQSLGQGAVNVVNAELFGGSGGSSGGGSTNGGGSGGAGTGGSGGSTSGGSGGTTGGGSTIGGTTPSPLSATYAVTSQWDSGFTAKYTITNSGASPVTNWQAQFDLPANESITTVWNANVAQSGTQYTLTPASYDGTIASGGSVTVGFQATQTGTYSPPTHLLLNGQPVTITDPGGTGTGGAGTGSGGIGSGGSGSGGTGSGTTSSGVYSPYVDVTLWPGPNGYNFANAATAGIKDVTLAFITADSTGSPAWGGYSAYAVSGGSQISFINNQITAMHNAGITGSISFGGAAGTDLAVYAASNHMSAAQLAQSYEQVVNAYHIYSLDYDVEGAMQSNNSALTLQSQAIAMMQQQEAANGTPVTVSYTLPVLPSGLVAGSNGGLNVLNTANANGVAVSRVNIMAMDYYDPSVTNMGTAAINAATTTHSQLLAMYPSLSSEQAWQMLGVTPLIGINDDPSEIFTLANAQQLTAFAQQNHIGELSMWELPRDLTGTLGAVDATDGSGIAQTPFAFSQIFEQIGTESQM</sequence>
<dbReference type="Gene3D" id="3.20.20.80">
    <property type="entry name" value="Glycosidases"/>
    <property type="match status" value="1"/>
</dbReference>
<evidence type="ECO:0000313" key="4">
    <source>
        <dbReference type="Proteomes" id="UP000193387"/>
    </source>
</evidence>
<dbReference type="PANTHER" id="PTHR42976">
    <property type="entry name" value="BIFUNCTIONAL CHITINASE/LYSOZYME-RELATED"/>
    <property type="match status" value="1"/>
</dbReference>
<dbReference type="SMART" id="SM00637">
    <property type="entry name" value="CBD_II"/>
    <property type="match status" value="1"/>
</dbReference>
<proteinExistence type="predicted"/>
<dbReference type="InterPro" id="IPR012291">
    <property type="entry name" value="CBM2_carb-bd_dom_sf"/>
</dbReference>
<dbReference type="CDD" id="cd06543">
    <property type="entry name" value="GH18_PF-ChiA-like"/>
    <property type="match status" value="1"/>
</dbReference>
<feature type="domain" description="CBM2" evidence="2">
    <location>
        <begin position="146"/>
        <end position="256"/>
    </location>
</feature>
<dbReference type="EMBL" id="LQPR01000084">
    <property type="protein sequence ID" value="ORW64208.1"/>
    <property type="molecule type" value="Genomic_DNA"/>
</dbReference>
<evidence type="ECO:0000256" key="1">
    <source>
        <dbReference type="SAM" id="MobiDB-lite"/>
    </source>
</evidence>
<evidence type="ECO:0000259" key="2">
    <source>
        <dbReference type="PROSITE" id="PS51173"/>
    </source>
</evidence>
<dbReference type="GO" id="GO:0004553">
    <property type="term" value="F:hydrolase activity, hydrolyzing O-glycosyl compounds"/>
    <property type="evidence" value="ECO:0007669"/>
    <property type="project" value="InterPro"/>
</dbReference>
<dbReference type="SUPFAM" id="SSF140459">
    <property type="entry name" value="PE/PPE dimer-like"/>
    <property type="match status" value="1"/>
</dbReference>
<feature type="region of interest" description="Disordered" evidence="1">
    <location>
        <begin position="257"/>
        <end position="287"/>
    </location>
</feature>
<dbReference type="InterPro" id="IPR038332">
    <property type="entry name" value="PPE_sf"/>
</dbReference>
<feature type="compositionally biased region" description="Gly residues" evidence="1">
    <location>
        <begin position="259"/>
        <end position="285"/>
    </location>
</feature>
<feature type="compositionally biased region" description="Gly residues" evidence="1">
    <location>
        <begin position="107"/>
        <end position="145"/>
    </location>
</feature>
<dbReference type="Pfam" id="PF00553">
    <property type="entry name" value="CBM_2"/>
    <property type="match status" value="1"/>
</dbReference>
<dbReference type="Gene3D" id="1.10.287.850">
    <property type="entry name" value="HP0062-like domain"/>
    <property type="match status" value="1"/>
</dbReference>
<feature type="region of interest" description="Disordered" evidence="1">
    <location>
        <begin position="107"/>
        <end position="149"/>
    </location>
</feature>
<organism evidence="3 4">
    <name type="scientific">Mycobacterium saskatchewanense</name>
    <dbReference type="NCBI Taxonomy" id="220927"/>
    <lineage>
        <taxon>Bacteria</taxon>
        <taxon>Bacillati</taxon>
        <taxon>Actinomycetota</taxon>
        <taxon>Actinomycetes</taxon>
        <taxon>Mycobacteriales</taxon>
        <taxon>Mycobacteriaceae</taxon>
        <taxon>Mycobacterium</taxon>
        <taxon>Mycobacterium simiae complex</taxon>
    </lineage>
</organism>
<dbReference type="SUPFAM" id="SSF49384">
    <property type="entry name" value="Carbohydrate-binding domain"/>
    <property type="match status" value="1"/>
</dbReference>
<dbReference type="Pfam" id="PF00704">
    <property type="entry name" value="Glyco_hydro_18"/>
    <property type="match status" value="1"/>
</dbReference>
<dbReference type="PANTHER" id="PTHR42976:SF1">
    <property type="entry name" value="GH18 DOMAIN-CONTAINING PROTEIN-RELATED"/>
    <property type="match status" value="1"/>
</dbReference>
<protein>
    <recommendedName>
        <fullName evidence="2">CBM2 domain-containing protein</fullName>
    </recommendedName>
</protein>
<evidence type="ECO:0000313" key="3">
    <source>
        <dbReference type="EMBL" id="ORW64208.1"/>
    </source>
</evidence>
<comment type="caution">
    <text evidence="3">The sequence shown here is derived from an EMBL/GenBank/DDBJ whole genome shotgun (WGS) entry which is preliminary data.</text>
</comment>
<dbReference type="GO" id="GO:0005975">
    <property type="term" value="P:carbohydrate metabolic process"/>
    <property type="evidence" value="ECO:0007669"/>
    <property type="project" value="InterPro"/>
</dbReference>
<dbReference type="Pfam" id="PF00934">
    <property type="entry name" value="PE"/>
    <property type="match status" value="1"/>
</dbReference>
<dbReference type="Gene3D" id="2.60.40.290">
    <property type="match status" value="1"/>
</dbReference>
<dbReference type="InterPro" id="IPR001919">
    <property type="entry name" value="CBD2"/>
</dbReference>
<dbReference type="GO" id="GO:0030247">
    <property type="term" value="F:polysaccharide binding"/>
    <property type="evidence" value="ECO:0007669"/>
    <property type="project" value="UniProtKB-UniRule"/>
</dbReference>
<accession>A0AAJ3NLJ2</accession>
<name>A0AAJ3NLJ2_9MYCO</name>
<dbReference type="InterPro" id="IPR052750">
    <property type="entry name" value="GH18_Chitinase"/>
</dbReference>
<dbReference type="AlphaFoldDB" id="A0AAJ3NLJ2"/>
<dbReference type="InterPro" id="IPR017853">
    <property type="entry name" value="GH"/>
</dbReference>
<dbReference type="Proteomes" id="UP000193387">
    <property type="component" value="Unassembled WGS sequence"/>
</dbReference>
<dbReference type="InterPro" id="IPR001223">
    <property type="entry name" value="Glyco_hydro18_cat"/>
</dbReference>
<dbReference type="InterPro" id="IPR000084">
    <property type="entry name" value="PE-PGRS_N"/>
</dbReference>
<dbReference type="PROSITE" id="PS51173">
    <property type="entry name" value="CBM2"/>
    <property type="match status" value="1"/>
</dbReference>